<dbReference type="InterPro" id="IPR036249">
    <property type="entry name" value="Thioredoxin-like_sf"/>
</dbReference>
<comment type="caution">
    <text evidence="5">The sequence shown here is derived from an EMBL/GenBank/DDBJ whole genome shotgun (WGS) entry which is preliminary data.</text>
</comment>
<reference evidence="5" key="1">
    <citation type="journal article" date="2020" name="J Insects Food Feed">
        <title>The yellow mealworm (Tenebrio molitor) genome: a resource for the emerging insects as food and feed industry.</title>
        <authorList>
            <person name="Eriksson T."/>
            <person name="Andere A."/>
            <person name="Kelstrup H."/>
            <person name="Emery V."/>
            <person name="Picard C."/>
        </authorList>
    </citation>
    <scope>NUCLEOTIDE SEQUENCE</scope>
    <source>
        <strain evidence="5">Stoneville</strain>
        <tissue evidence="5">Whole head</tissue>
    </source>
</reference>
<sequence>MAPILYMTLLSPPSRAVLITAQALGIELELKNVDLAKGEHRRPEYLQLNPLHTVPTLIDGETIITDSHAINAYLVRKYSSDDKLYPRDHSKRALVDQRLHFDTGILFNSFRNAAAPLFYRKSKEVPQETANQVVEAYRFLEAFLEKNKWMAGGEVTIADFSLAASVTSLDVLVPVDSLLFPKVTAWMQRFQELSYAKVNEPGLNDLKEVVKKCMARGPSPSLTAARVKKIDLAASSFDPGDRVLWRWRPFHGHSLGGGQAVGDPY</sequence>
<name>A0A8J6H874_TENMO</name>
<evidence type="ECO:0000259" key="3">
    <source>
        <dbReference type="PROSITE" id="PS50404"/>
    </source>
</evidence>
<dbReference type="Gene3D" id="3.40.30.10">
    <property type="entry name" value="Glutaredoxin"/>
    <property type="match status" value="1"/>
</dbReference>
<dbReference type="SUPFAM" id="SSF47616">
    <property type="entry name" value="GST C-terminal domain-like"/>
    <property type="match status" value="1"/>
</dbReference>
<dbReference type="SUPFAM" id="SSF52833">
    <property type="entry name" value="Thioredoxin-like"/>
    <property type="match status" value="1"/>
</dbReference>
<dbReference type="SFLD" id="SFLDG00358">
    <property type="entry name" value="Main_(cytGST)"/>
    <property type="match status" value="1"/>
</dbReference>
<dbReference type="PROSITE" id="PS50404">
    <property type="entry name" value="GST_NTER"/>
    <property type="match status" value="1"/>
</dbReference>
<dbReference type="InterPro" id="IPR036282">
    <property type="entry name" value="Glutathione-S-Trfase_C_sf"/>
</dbReference>
<dbReference type="Pfam" id="PF00043">
    <property type="entry name" value="GST_C"/>
    <property type="match status" value="1"/>
</dbReference>
<comment type="similarity">
    <text evidence="2">Belongs to the GST superfamily.</text>
</comment>
<dbReference type="InterPro" id="IPR040079">
    <property type="entry name" value="Glutathione_S-Trfase"/>
</dbReference>
<dbReference type="PROSITE" id="PS50405">
    <property type="entry name" value="GST_CTER"/>
    <property type="match status" value="1"/>
</dbReference>
<dbReference type="CDD" id="cd03045">
    <property type="entry name" value="GST_N_Delta_Epsilon"/>
    <property type="match status" value="1"/>
</dbReference>
<dbReference type="CDD" id="cd03177">
    <property type="entry name" value="GST_C_Delta_Epsilon"/>
    <property type="match status" value="1"/>
</dbReference>
<evidence type="ECO:0000313" key="6">
    <source>
        <dbReference type="Proteomes" id="UP000719412"/>
    </source>
</evidence>
<accession>A0A8J6H874</accession>
<dbReference type="Gene3D" id="1.20.1050.10">
    <property type="match status" value="1"/>
</dbReference>
<evidence type="ECO:0000256" key="1">
    <source>
        <dbReference type="ARBA" id="ARBA00011738"/>
    </source>
</evidence>
<dbReference type="EMBL" id="JABDTM020028364">
    <property type="protein sequence ID" value="KAH0809058.1"/>
    <property type="molecule type" value="Genomic_DNA"/>
</dbReference>
<evidence type="ECO:0000259" key="4">
    <source>
        <dbReference type="PROSITE" id="PS50405"/>
    </source>
</evidence>
<dbReference type="InterPro" id="IPR004046">
    <property type="entry name" value="GST_C"/>
</dbReference>
<dbReference type="PANTHER" id="PTHR43969:SF8">
    <property type="entry name" value="GLUTATHIONE S TRANSFERASE E13, ISOFORM A-RELATED"/>
    <property type="match status" value="1"/>
</dbReference>
<organism evidence="5 6">
    <name type="scientific">Tenebrio molitor</name>
    <name type="common">Yellow mealworm beetle</name>
    <dbReference type="NCBI Taxonomy" id="7067"/>
    <lineage>
        <taxon>Eukaryota</taxon>
        <taxon>Metazoa</taxon>
        <taxon>Ecdysozoa</taxon>
        <taxon>Arthropoda</taxon>
        <taxon>Hexapoda</taxon>
        <taxon>Insecta</taxon>
        <taxon>Pterygota</taxon>
        <taxon>Neoptera</taxon>
        <taxon>Endopterygota</taxon>
        <taxon>Coleoptera</taxon>
        <taxon>Polyphaga</taxon>
        <taxon>Cucujiformia</taxon>
        <taxon>Tenebrionidae</taxon>
        <taxon>Tenebrio</taxon>
    </lineage>
</organism>
<dbReference type="GO" id="GO:0006749">
    <property type="term" value="P:glutathione metabolic process"/>
    <property type="evidence" value="ECO:0007669"/>
    <property type="project" value="TreeGrafter"/>
</dbReference>
<feature type="domain" description="GST N-terminal" evidence="3">
    <location>
        <begin position="1"/>
        <end position="82"/>
    </location>
</feature>
<reference evidence="5" key="2">
    <citation type="submission" date="2021-08" db="EMBL/GenBank/DDBJ databases">
        <authorList>
            <person name="Eriksson T."/>
        </authorList>
    </citation>
    <scope>NUCLEOTIDE SEQUENCE</scope>
    <source>
        <strain evidence="5">Stoneville</strain>
        <tissue evidence="5">Whole head</tissue>
    </source>
</reference>
<dbReference type="FunFam" id="1.20.1050.10:FF:000007">
    <property type="entry name" value="Glutathione S-transferase 1-1"/>
    <property type="match status" value="1"/>
</dbReference>
<dbReference type="Pfam" id="PF02798">
    <property type="entry name" value="GST_N"/>
    <property type="match status" value="1"/>
</dbReference>
<dbReference type="FunFam" id="3.40.30.10:FF:000034">
    <property type="entry name" value="glutathione S-transferase 1"/>
    <property type="match status" value="1"/>
</dbReference>
<proteinExistence type="inferred from homology"/>
<comment type="subunit">
    <text evidence="1">Homodimer.</text>
</comment>
<dbReference type="InterPro" id="IPR004045">
    <property type="entry name" value="Glutathione_S-Trfase_N"/>
</dbReference>
<dbReference type="SFLD" id="SFLDS00019">
    <property type="entry name" value="Glutathione_Transferase_(cytos"/>
    <property type="match status" value="1"/>
</dbReference>
<gene>
    <name evidence="5" type="ORF">GEV33_013731</name>
</gene>
<dbReference type="PANTHER" id="PTHR43969">
    <property type="entry name" value="GLUTATHIONE S TRANSFERASE D10, ISOFORM A-RELATED"/>
    <property type="match status" value="1"/>
</dbReference>
<dbReference type="GO" id="GO:0004364">
    <property type="term" value="F:glutathione transferase activity"/>
    <property type="evidence" value="ECO:0007669"/>
    <property type="project" value="TreeGrafter"/>
</dbReference>
<dbReference type="InterPro" id="IPR010987">
    <property type="entry name" value="Glutathione-S-Trfase_C-like"/>
</dbReference>
<keyword evidence="6" id="KW-1185">Reference proteome</keyword>
<feature type="domain" description="GST C-terminal" evidence="4">
    <location>
        <begin position="88"/>
        <end position="221"/>
    </location>
</feature>
<evidence type="ECO:0000313" key="5">
    <source>
        <dbReference type="EMBL" id="KAH0809058.1"/>
    </source>
</evidence>
<dbReference type="Proteomes" id="UP000719412">
    <property type="component" value="Unassembled WGS sequence"/>
</dbReference>
<dbReference type="AlphaFoldDB" id="A0A8J6H874"/>
<dbReference type="SFLD" id="SFLDG01153">
    <property type="entry name" value="Main.4:_Theta-like"/>
    <property type="match status" value="1"/>
</dbReference>
<evidence type="ECO:0008006" key="7">
    <source>
        <dbReference type="Google" id="ProtNLM"/>
    </source>
</evidence>
<protein>
    <recommendedName>
        <fullName evidence="7">Glutathione transferase</fullName>
    </recommendedName>
</protein>
<evidence type="ECO:0000256" key="2">
    <source>
        <dbReference type="RuleBase" id="RU003494"/>
    </source>
</evidence>